<comment type="caution">
    <text evidence="2">The sequence shown here is derived from an EMBL/GenBank/DDBJ whole genome shotgun (WGS) entry which is preliminary data.</text>
</comment>
<keyword evidence="3" id="KW-1185">Reference proteome</keyword>
<dbReference type="Proteomes" id="UP000006201">
    <property type="component" value="Unassembled WGS sequence"/>
</dbReference>
<reference evidence="2 3" key="1">
    <citation type="submission" date="2006-02" db="EMBL/GenBank/DDBJ databases">
        <authorList>
            <person name="Moran M.A."/>
            <person name="Kjelleberg S."/>
            <person name="Egan S."/>
            <person name="Saunders N."/>
            <person name="Thomas T."/>
            <person name="Ferriera S."/>
            <person name="Johnson J."/>
            <person name="Kravitz S."/>
            <person name="Halpern A."/>
            <person name="Remington K."/>
            <person name="Beeson K."/>
            <person name="Tran B."/>
            <person name="Rogers Y.-H."/>
            <person name="Friedman R."/>
            <person name="Venter J.C."/>
        </authorList>
    </citation>
    <scope>NUCLEOTIDE SEQUENCE [LARGE SCALE GENOMIC DNA]</scope>
    <source>
        <strain evidence="2 3">D2</strain>
    </source>
</reference>
<gene>
    <name evidence="2" type="ORF">PTD2_05690</name>
</gene>
<organism evidence="2 3">
    <name type="scientific">Pseudoalteromonas tunicata D2</name>
    <dbReference type="NCBI Taxonomy" id="87626"/>
    <lineage>
        <taxon>Bacteria</taxon>
        <taxon>Pseudomonadati</taxon>
        <taxon>Pseudomonadota</taxon>
        <taxon>Gammaproteobacteria</taxon>
        <taxon>Alteromonadales</taxon>
        <taxon>Pseudoalteromonadaceae</taxon>
        <taxon>Pseudoalteromonas</taxon>
    </lineage>
</organism>
<dbReference type="RefSeq" id="WP_009839001.1">
    <property type="nucleotide sequence ID" value="NZ_AAOH01000007.1"/>
</dbReference>
<feature type="region of interest" description="Disordered" evidence="1">
    <location>
        <begin position="47"/>
        <end position="83"/>
    </location>
</feature>
<dbReference type="HOGENOM" id="CLU_2540055_0_0_6"/>
<sequence>MKTFFKFLAFIFATITLLAGFQSGNWIPSFFVLSIIGLVYFFMSKTSGSGSSSAHTDSDSTIWSSSSSDNSCDSGGDSGGGCD</sequence>
<evidence type="ECO:0000313" key="3">
    <source>
        <dbReference type="Proteomes" id="UP000006201"/>
    </source>
</evidence>
<dbReference type="STRING" id="87626.PTD2_05690"/>
<feature type="compositionally biased region" description="Low complexity" evidence="1">
    <location>
        <begin position="47"/>
        <end position="75"/>
    </location>
</feature>
<accession>A4CDU6</accession>
<dbReference type="AlphaFoldDB" id="A4CDU6"/>
<dbReference type="EMBL" id="AAOH01000007">
    <property type="protein sequence ID" value="EAR27138.1"/>
    <property type="molecule type" value="Genomic_DNA"/>
</dbReference>
<protein>
    <submittedName>
        <fullName evidence="2">Uncharacterized protein</fullName>
    </submittedName>
</protein>
<name>A4CDU6_9GAMM</name>
<evidence type="ECO:0000313" key="2">
    <source>
        <dbReference type="EMBL" id="EAR27138.1"/>
    </source>
</evidence>
<proteinExistence type="predicted"/>
<evidence type="ECO:0000256" key="1">
    <source>
        <dbReference type="SAM" id="MobiDB-lite"/>
    </source>
</evidence>